<dbReference type="EMBL" id="AP022612">
    <property type="protein sequence ID" value="BBZ35022.1"/>
    <property type="molecule type" value="Genomic_DNA"/>
</dbReference>
<proteinExistence type="predicted"/>
<sequence>MTAKGPFVSVYIDDSRDVTDAEAQLAAMWRDLRTHLERGGADSEVITSLEQVILNGRPAVGHQGRAVIATHEGILLEQHLKTPPSSTLLRISEYPYLLPLLDLGSPPPTYLLASVDREGADITVRQGGNVRKENVEGDGYPVHKPASAGRGEYGDRQHTTDEAVRTNVRAVAARIVELADQTGPEVVFVCGTVRSRGDVVSELPKRVAERVCQLGAGALGHRVRESEVAGLIDDDYQRRRVAEGAEIIDRVWAEKGRGSELLAEGIRQVCTALRSGYVDTLVIGDLADATVLTGDGRTTVAPDADTLSELGEAPRGVARADEVLPFAALSLGANVVRLSHLDVTDGIAALLRYAVTVPPAE</sequence>
<reference evidence="2" key="1">
    <citation type="journal article" date="2019" name="Emerg. Microbes Infect.">
        <title>Comprehensive subspecies identification of 175 nontuberculous mycobacteria species based on 7547 genomic profiles.</title>
        <authorList>
            <person name="Matsumoto Y."/>
            <person name="Kinjo T."/>
            <person name="Motooka D."/>
            <person name="Nabeya D."/>
            <person name="Jung N."/>
            <person name="Uechi K."/>
            <person name="Horii T."/>
            <person name="Iida T."/>
            <person name="Fujita J."/>
            <person name="Nakamura S."/>
        </authorList>
    </citation>
    <scope>NUCLEOTIDE SEQUENCE [LARGE SCALE GENOMIC DNA]</scope>
    <source>
        <strain evidence="2">JCM 13671</strain>
    </source>
</reference>
<organism evidence="2 3">
    <name type="scientific">Mycolicibacterium confluentis</name>
    <dbReference type="NCBI Taxonomy" id="28047"/>
    <lineage>
        <taxon>Bacteria</taxon>
        <taxon>Bacillati</taxon>
        <taxon>Actinomycetota</taxon>
        <taxon>Actinomycetes</taxon>
        <taxon>Mycobacteriales</taxon>
        <taxon>Mycobacteriaceae</taxon>
        <taxon>Mycolicibacterium</taxon>
    </lineage>
</organism>
<keyword evidence="3" id="KW-1185">Reference proteome</keyword>
<accession>A0A7I7Y1V2</accession>
<reference evidence="2" key="2">
    <citation type="submission" date="2020-02" db="EMBL/GenBank/DDBJ databases">
        <authorList>
            <person name="Matsumoto Y."/>
            <person name="Motooka D."/>
            <person name="Nakamura S."/>
        </authorList>
    </citation>
    <scope>NUCLEOTIDE SEQUENCE</scope>
    <source>
        <strain evidence="2">JCM 13671</strain>
    </source>
</reference>
<evidence type="ECO:0008006" key="4">
    <source>
        <dbReference type="Google" id="ProtNLM"/>
    </source>
</evidence>
<feature type="region of interest" description="Disordered" evidence="1">
    <location>
        <begin position="135"/>
        <end position="160"/>
    </location>
</feature>
<protein>
    <recommendedName>
        <fullName evidence="4">Peptide chain release factor 1</fullName>
    </recommendedName>
</protein>
<dbReference type="Pfam" id="PF18844">
    <property type="entry name" value="baeRF_family2"/>
    <property type="match status" value="1"/>
</dbReference>
<gene>
    <name evidence="2" type="ORF">MCNF_36270</name>
</gene>
<dbReference type="Proteomes" id="UP000466931">
    <property type="component" value="Chromosome"/>
</dbReference>
<name>A0A7I7Y1V2_9MYCO</name>
<evidence type="ECO:0000256" key="1">
    <source>
        <dbReference type="SAM" id="MobiDB-lite"/>
    </source>
</evidence>
<dbReference type="AlphaFoldDB" id="A0A7I7Y1V2"/>
<dbReference type="InterPro" id="IPR040701">
    <property type="entry name" value="Bact_RF_family2"/>
</dbReference>
<evidence type="ECO:0000313" key="2">
    <source>
        <dbReference type="EMBL" id="BBZ35022.1"/>
    </source>
</evidence>
<evidence type="ECO:0000313" key="3">
    <source>
        <dbReference type="Proteomes" id="UP000466931"/>
    </source>
</evidence>